<dbReference type="AlphaFoldDB" id="A0A656QDB9"/>
<sequence length="87" mass="9334">MNCLLLLSKFDAFHGLTDGPVDFEQLGADAARIGDQTGKDAFGTSVRGSDLRDSVVDPSDALCELGGVAVTADMHEEHLWLIKKKCL</sequence>
<comment type="caution">
    <text evidence="1">The sequence shown here is derived from an EMBL/GenBank/DDBJ whole genome shotgun (WGS) entry which is preliminary data.</text>
</comment>
<proteinExistence type="predicted"/>
<organism evidence="1 2">
    <name type="scientific">Caballeronia zhejiangensis</name>
    <dbReference type="NCBI Taxonomy" id="871203"/>
    <lineage>
        <taxon>Bacteria</taxon>
        <taxon>Pseudomonadati</taxon>
        <taxon>Pseudomonadota</taxon>
        <taxon>Betaproteobacteria</taxon>
        <taxon>Burkholderiales</taxon>
        <taxon>Burkholderiaceae</taxon>
        <taxon>Caballeronia</taxon>
    </lineage>
</organism>
<dbReference type="EMBL" id="JFHD01000037">
    <property type="protein sequence ID" value="KDR26220.1"/>
    <property type="molecule type" value="Genomic_DNA"/>
</dbReference>
<reference evidence="1 2" key="1">
    <citation type="submission" date="2014-03" db="EMBL/GenBank/DDBJ databases">
        <title>Draft Genome Sequences of Four Burkholderia Strains.</title>
        <authorList>
            <person name="Liu X.Y."/>
            <person name="Li C.X."/>
            <person name="Xu J.H."/>
        </authorList>
    </citation>
    <scope>NUCLEOTIDE SEQUENCE [LARGE SCALE GENOMIC DNA]</scope>
    <source>
        <strain evidence="1 2">OP-1</strain>
    </source>
</reference>
<gene>
    <name evidence="1" type="ORF">BG60_24000</name>
</gene>
<keyword evidence="2" id="KW-1185">Reference proteome</keyword>
<dbReference type="Proteomes" id="UP000027451">
    <property type="component" value="Unassembled WGS sequence"/>
</dbReference>
<evidence type="ECO:0000313" key="2">
    <source>
        <dbReference type="Proteomes" id="UP000027451"/>
    </source>
</evidence>
<accession>A0A656QDB9</accession>
<name>A0A656QDB9_9BURK</name>
<protein>
    <submittedName>
        <fullName evidence="1">Uncharacterized protein</fullName>
    </submittedName>
</protein>
<evidence type="ECO:0000313" key="1">
    <source>
        <dbReference type="EMBL" id="KDR26220.1"/>
    </source>
</evidence>